<comment type="similarity">
    <text evidence="1">Belongs to the bacterial solute-binding protein 1 family.</text>
</comment>
<dbReference type="Pfam" id="PF01547">
    <property type="entry name" value="SBP_bac_1"/>
    <property type="match status" value="1"/>
</dbReference>
<comment type="caution">
    <text evidence="6">The sequence shown here is derived from an EMBL/GenBank/DDBJ whole genome shotgun (WGS) entry which is preliminary data.</text>
</comment>
<feature type="region of interest" description="Disordered" evidence="4">
    <location>
        <begin position="27"/>
        <end position="50"/>
    </location>
</feature>
<gene>
    <name evidence="6" type="ORF">KKP3000_002495</name>
</gene>
<keyword evidence="2" id="KW-0813">Transport</keyword>
<dbReference type="InterPro" id="IPR006059">
    <property type="entry name" value="SBP"/>
</dbReference>
<name>A0ABV5AL96_9BACL</name>
<sequence>MSSKTKRALTVAGVVVMTGGLLVGCGSSSSSTSTGSTNTTSNSSGGSSAGKKVTITWAIGSITHDNLNQQLVAGFEKAHPNITVKIQPEASNTDTTRQQLTTAIGAGATTPDVYLGDVVWPAQFGSNNLAQPLNKLFPQSFWNRFSPGLVQGATYNNNIYAAPFFVDTAFLFYRKDLLKKAGLPVPTTWEQLQSDAQTLQKKNLVKYGFIWQGDSYEGLTCDFTEYLADAGGQVLNSSGQPVLSSAAGNKAVSFMRSLITSGVTPNAVTTDQENQSMNLFEQGQVAFLRNWSYAWTDSQSAAQSKVVGKVGVVVLPTFAGESKHYSSVGGWDLYVNPHSKNLQADETFIDWLTGPEAQKILVEHGELPTNAAVAKEASSIGKSPIFGLLPQVSYISRPSQSPNYPQLSQAIYSNINAALAGSASVSDALTKADSQMKSSSSNTGL</sequence>
<dbReference type="EMBL" id="JBDXSU010000031">
    <property type="protein sequence ID" value="MFB5192901.1"/>
    <property type="molecule type" value="Genomic_DNA"/>
</dbReference>
<dbReference type="RefSeq" id="WP_275475099.1">
    <property type="nucleotide sequence ID" value="NZ_CP162940.1"/>
</dbReference>
<evidence type="ECO:0000256" key="1">
    <source>
        <dbReference type="ARBA" id="ARBA00008520"/>
    </source>
</evidence>
<dbReference type="SUPFAM" id="SSF53850">
    <property type="entry name" value="Periplasmic binding protein-like II"/>
    <property type="match status" value="1"/>
</dbReference>
<evidence type="ECO:0000256" key="3">
    <source>
        <dbReference type="ARBA" id="ARBA00022729"/>
    </source>
</evidence>
<evidence type="ECO:0000256" key="2">
    <source>
        <dbReference type="ARBA" id="ARBA00022448"/>
    </source>
</evidence>
<dbReference type="Proteomes" id="UP001579974">
    <property type="component" value="Unassembled WGS sequence"/>
</dbReference>
<keyword evidence="3 5" id="KW-0732">Signal</keyword>
<keyword evidence="7" id="KW-1185">Reference proteome</keyword>
<proteinExistence type="inferred from homology"/>
<reference evidence="6 7" key="1">
    <citation type="journal article" date="2024" name="Int. J. Mol. Sci.">
        <title>Exploration of Alicyclobacillus spp. Genome in Search of Antibiotic Resistance.</title>
        <authorList>
            <person name="Bucka-Kolendo J."/>
            <person name="Kiousi D.E."/>
            <person name="Dekowska A."/>
            <person name="Mikolajczuk-Szczyrba A."/>
            <person name="Karadedos D.M."/>
            <person name="Michael P."/>
            <person name="Galanis A."/>
            <person name="Sokolowska B."/>
        </authorList>
    </citation>
    <scope>NUCLEOTIDE SEQUENCE [LARGE SCALE GENOMIC DNA]</scope>
    <source>
        <strain evidence="6 7">KKP 3000</strain>
    </source>
</reference>
<accession>A0ABV5AL96</accession>
<evidence type="ECO:0000256" key="5">
    <source>
        <dbReference type="SAM" id="SignalP"/>
    </source>
</evidence>
<organism evidence="6 7">
    <name type="scientific">Alicyclobacillus fastidiosus</name>
    <dbReference type="NCBI Taxonomy" id="392011"/>
    <lineage>
        <taxon>Bacteria</taxon>
        <taxon>Bacillati</taxon>
        <taxon>Bacillota</taxon>
        <taxon>Bacilli</taxon>
        <taxon>Bacillales</taxon>
        <taxon>Alicyclobacillaceae</taxon>
        <taxon>Alicyclobacillus</taxon>
    </lineage>
</organism>
<dbReference type="CDD" id="cd14750">
    <property type="entry name" value="PBP2_TMBP"/>
    <property type="match status" value="1"/>
</dbReference>
<feature type="chain" id="PRO_5047262677" evidence="5">
    <location>
        <begin position="24"/>
        <end position="445"/>
    </location>
</feature>
<evidence type="ECO:0000256" key="4">
    <source>
        <dbReference type="SAM" id="MobiDB-lite"/>
    </source>
</evidence>
<feature type="compositionally biased region" description="Low complexity" evidence="4">
    <location>
        <begin position="27"/>
        <end position="46"/>
    </location>
</feature>
<protein>
    <submittedName>
        <fullName evidence="6">ABC transporter substrate-binding protein</fullName>
    </submittedName>
</protein>
<dbReference type="PANTHER" id="PTHR30061:SF50">
    <property type="entry name" value="MALTOSE_MALTODEXTRIN-BINDING PERIPLASMIC PROTEIN"/>
    <property type="match status" value="1"/>
</dbReference>
<dbReference type="PROSITE" id="PS51257">
    <property type="entry name" value="PROKAR_LIPOPROTEIN"/>
    <property type="match status" value="1"/>
</dbReference>
<feature type="signal peptide" evidence="5">
    <location>
        <begin position="1"/>
        <end position="23"/>
    </location>
</feature>
<evidence type="ECO:0000313" key="7">
    <source>
        <dbReference type="Proteomes" id="UP001579974"/>
    </source>
</evidence>
<dbReference type="PANTHER" id="PTHR30061">
    <property type="entry name" value="MALTOSE-BINDING PERIPLASMIC PROTEIN"/>
    <property type="match status" value="1"/>
</dbReference>
<dbReference type="Gene3D" id="3.40.190.10">
    <property type="entry name" value="Periplasmic binding protein-like II"/>
    <property type="match status" value="2"/>
</dbReference>
<evidence type="ECO:0000313" key="6">
    <source>
        <dbReference type="EMBL" id="MFB5192901.1"/>
    </source>
</evidence>